<dbReference type="InterPro" id="IPR002692">
    <property type="entry name" value="S45"/>
</dbReference>
<keyword evidence="2" id="KW-0378">Hydrolase</keyword>
<name>A0A3N2BDP1_9MICO</name>
<dbReference type="GO" id="GO:0016811">
    <property type="term" value="F:hydrolase activity, acting on carbon-nitrogen (but not peptide) bonds, in linear amides"/>
    <property type="evidence" value="ECO:0007669"/>
    <property type="project" value="InterPro"/>
</dbReference>
<dbReference type="InterPro" id="IPR043146">
    <property type="entry name" value="Penicillin_amidase_N_B-knob"/>
</dbReference>
<dbReference type="Gene3D" id="2.30.120.10">
    <property type="match status" value="1"/>
</dbReference>
<dbReference type="Pfam" id="PF01804">
    <property type="entry name" value="Penicil_amidase"/>
    <property type="match status" value="1"/>
</dbReference>
<reference evidence="7 8" key="1">
    <citation type="submission" date="2018-11" db="EMBL/GenBank/DDBJ databases">
        <title>Sequencing the genomes of 1000 actinobacteria strains.</title>
        <authorList>
            <person name="Klenk H.-P."/>
        </authorList>
    </citation>
    <scope>NUCLEOTIDE SEQUENCE [LARGE SCALE GENOMIC DNA]</scope>
    <source>
        <strain evidence="7 8">DSM 11294</strain>
    </source>
</reference>
<dbReference type="Gene3D" id="1.10.1400.10">
    <property type="match status" value="1"/>
</dbReference>
<feature type="binding site" evidence="5">
    <location>
        <position position="370"/>
    </location>
    <ligand>
        <name>Ca(2+)</name>
        <dbReference type="ChEBI" id="CHEBI:29108"/>
    </ligand>
</feature>
<dbReference type="InterPro" id="IPR023343">
    <property type="entry name" value="Penicillin_amidase_dom1"/>
</dbReference>
<feature type="active site" description="Nucleophile" evidence="4">
    <location>
        <position position="295"/>
    </location>
</feature>
<comment type="caution">
    <text evidence="7">The sequence shown here is derived from an EMBL/GenBank/DDBJ whole genome shotgun (WGS) entry which is preliminary data.</text>
</comment>
<feature type="compositionally biased region" description="Low complexity" evidence="6">
    <location>
        <begin position="267"/>
        <end position="282"/>
    </location>
</feature>
<sequence length="850" mass="89595">MTSGIVRDGAAAANAPVTEGVMAEAAEAEVPVAEVVVAGLRGPAEITIDRWGVPHIDAGSAHDAFVAQGFSAARDRLFQMETWRRAGLGRLAEVFGAGYLERDRAARLFLFRGDLEQEWASYGAGSGGDAGGRSGEAAGVPARAAVESFTAGVNAWIALCEQRPELLPPEFAALGFRPEAWSPADVVRIRAHGRFGNAENELARLLTLRDGGPEAEDLRVLRQPDAPVRIAPEIQRIWHALDASVLDTYRLARAPVTLPHAGGDGAAGAEPAGEPAEAAHAAEPAHADHAQGEGSNNWVIAGHRTATGRPLLASDPHRVISAPALRHLTHLRCPDFDVVGATEPMMPGVSIGHNADVAFGLTILPIDVEDLCIYELSAQGGTPPPATTADGAGPAPGAQLRYRRDGQWLDFERVTESIPVAGASAAVSDLLFTHDGPVLHLDPENGFAVALRAAWLEPGMTPYLGALAFLGVRNAEEFRAAMPAWGSPGANHVYADVAGSFGRIGAGRVPARDGTDGTVPAAGGVTWTGAVGAHELIDEHRPERGWSTSSNQYSVPPDSPAGHTAPLITRDWALPFRHERVCERLAGHSGWTLQEARELQGDLLSLPAWQAVELLRQMPVTLDAADPGAAALSMLLAWDGVMSVESRAARVAERWLRRHLRPALIRARLAASLPAACLEDAVRRAAADVAFPDHRITLTLLAESIATEDGATLVLTTLRGAYQALEAELGAPSPAWAWGDFHRSVFRHPLGPAGSPPDAPWPGSAETVSMASYDAQGVTQVGASFAVVMDVGDWDAALAISAPGQSADLRSPHANDLVDLWRSGGSFPLLYSAGAIAAHAEHRLVLRPAR</sequence>
<protein>
    <submittedName>
        <fullName evidence="7">Penicillin amidase</fullName>
    </submittedName>
</protein>
<evidence type="ECO:0000256" key="3">
    <source>
        <dbReference type="ARBA" id="ARBA00023145"/>
    </source>
</evidence>
<dbReference type="SUPFAM" id="SSF56235">
    <property type="entry name" value="N-terminal nucleophile aminohydrolases (Ntn hydrolases)"/>
    <property type="match status" value="1"/>
</dbReference>
<evidence type="ECO:0000313" key="8">
    <source>
        <dbReference type="Proteomes" id="UP000280668"/>
    </source>
</evidence>
<feature type="region of interest" description="Disordered" evidence="6">
    <location>
        <begin position="262"/>
        <end position="293"/>
    </location>
</feature>
<keyword evidence="5" id="KW-0106">Calcium</keyword>
<evidence type="ECO:0000256" key="6">
    <source>
        <dbReference type="SAM" id="MobiDB-lite"/>
    </source>
</evidence>
<dbReference type="EMBL" id="RKHK01000001">
    <property type="protein sequence ID" value="ROR73370.1"/>
    <property type="molecule type" value="Genomic_DNA"/>
</dbReference>
<evidence type="ECO:0000256" key="5">
    <source>
        <dbReference type="PIRSR" id="PIRSR001227-2"/>
    </source>
</evidence>
<dbReference type="CDD" id="cd03747">
    <property type="entry name" value="Ntn_PGA_like"/>
    <property type="match status" value="1"/>
</dbReference>
<feature type="binding site" evidence="5">
    <location>
        <position position="201"/>
    </location>
    <ligand>
        <name>Ca(2+)</name>
        <dbReference type="ChEBI" id="CHEBI:29108"/>
    </ligand>
</feature>
<comment type="cofactor">
    <cofactor evidence="5">
        <name>Ca(2+)</name>
        <dbReference type="ChEBI" id="CHEBI:29108"/>
    </cofactor>
    <text evidence="5">Binds 1 Ca(2+) ion per dimer.</text>
</comment>
<comment type="similarity">
    <text evidence="1">Belongs to the peptidase S45 family.</text>
</comment>
<dbReference type="Gene3D" id="1.10.439.10">
    <property type="entry name" value="Penicillin Amidohydrolase, domain 1"/>
    <property type="match status" value="1"/>
</dbReference>
<keyword evidence="3" id="KW-0865">Zymogen</keyword>
<evidence type="ECO:0000256" key="1">
    <source>
        <dbReference type="ARBA" id="ARBA00006586"/>
    </source>
</evidence>
<dbReference type="InterPro" id="IPR014395">
    <property type="entry name" value="Pen/GL7ACA/AHL_acylase"/>
</dbReference>
<evidence type="ECO:0000313" key="7">
    <source>
        <dbReference type="EMBL" id="ROR73370.1"/>
    </source>
</evidence>
<dbReference type="GO" id="GO:0046872">
    <property type="term" value="F:metal ion binding"/>
    <property type="evidence" value="ECO:0007669"/>
    <property type="project" value="UniProtKB-KW"/>
</dbReference>
<evidence type="ECO:0000256" key="4">
    <source>
        <dbReference type="PIRSR" id="PIRSR001227-1"/>
    </source>
</evidence>
<keyword evidence="8" id="KW-1185">Reference proteome</keyword>
<dbReference type="PANTHER" id="PTHR34218">
    <property type="entry name" value="PEPTIDASE S45 PENICILLIN AMIDASE"/>
    <property type="match status" value="1"/>
</dbReference>
<dbReference type="PIRSF" id="PIRSF001227">
    <property type="entry name" value="Pen_acylase"/>
    <property type="match status" value="1"/>
</dbReference>
<accession>A0A3N2BDP1</accession>
<dbReference type="Proteomes" id="UP000280668">
    <property type="component" value="Unassembled WGS sequence"/>
</dbReference>
<feature type="binding site" evidence="5">
    <location>
        <position position="367"/>
    </location>
    <ligand>
        <name>Ca(2+)</name>
        <dbReference type="ChEBI" id="CHEBI:29108"/>
    </ligand>
</feature>
<keyword evidence="5" id="KW-0479">Metal-binding</keyword>
<dbReference type="InterPro" id="IPR029055">
    <property type="entry name" value="Ntn_hydrolases_N"/>
</dbReference>
<dbReference type="RefSeq" id="WP_211336090.1">
    <property type="nucleotide sequence ID" value="NZ_RKHK01000001.1"/>
</dbReference>
<dbReference type="InterPro" id="IPR043147">
    <property type="entry name" value="Penicillin_amidase_A-knob"/>
</dbReference>
<dbReference type="AlphaFoldDB" id="A0A3N2BDP1"/>
<evidence type="ECO:0000256" key="2">
    <source>
        <dbReference type="ARBA" id="ARBA00022801"/>
    </source>
</evidence>
<dbReference type="GO" id="GO:0017000">
    <property type="term" value="P:antibiotic biosynthetic process"/>
    <property type="evidence" value="ECO:0007669"/>
    <property type="project" value="InterPro"/>
</dbReference>
<dbReference type="PANTHER" id="PTHR34218:SF4">
    <property type="entry name" value="ACYL-HOMOSERINE LACTONE ACYLASE QUIP"/>
    <property type="match status" value="1"/>
</dbReference>
<proteinExistence type="inferred from homology"/>
<organism evidence="7 8">
    <name type="scientific">Bogoriella caseilytica</name>
    <dbReference type="NCBI Taxonomy" id="56055"/>
    <lineage>
        <taxon>Bacteria</taxon>
        <taxon>Bacillati</taxon>
        <taxon>Actinomycetota</taxon>
        <taxon>Actinomycetes</taxon>
        <taxon>Micrococcales</taxon>
        <taxon>Bogoriellaceae</taxon>
        <taxon>Bogoriella</taxon>
    </lineage>
</organism>
<gene>
    <name evidence="7" type="ORF">EDD31_1747</name>
</gene>
<dbReference type="Gene3D" id="3.60.20.10">
    <property type="entry name" value="Glutamine Phosphoribosylpyrophosphate, subunit 1, domain 1"/>
    <property type="match status" value="1"/>
</dbReference>